<reference evidence="2 3" key="1">
    <citation type="submission" date="2013-11" db="EMBL/GenBank/DDBJ databases">
        <title>Genome sequencing of Stegodyphus mimosarum.</title>
        <authorList>
            <person name="Bechsgaard J."/>
        </authorList>
    </citation>
    <scope>NUCLEOTIDE SEQUENCE [LARGE SCALE GENOMIC DNA]</scope>
</reference>
<proteinExistence type="predicted"/>
<keyword evidence="1" id="KW-1133">Transmembrane helix</keyword>
<keyword evidence="1" id="KW-0472">Membrane</keyword>
<protein>
    <submittedName>
        <fullName evidence="2">Uncharacterized protein</fullName>
    </submittedName>
</protein>
<keyword evidence="3" id="KW-1185">Reference proteome</keyword>
<sequence>MALILRKFEFFFFFLLFVYYFEKSISLLGVVFI</sequence>
<keyword evidence="1" id="KW-0812">Transmembrane</keyword>
<feature type="transmembrane region" description="Helical" evidence="1">
    <location>
        <begin position="12"/>
        <end position="32"/>
    </location>
</feature>
<name>A0A087SYR6_STEMI</name>
<dbReference type="EMBL" id="KK112570">
    <property type="protein sequence ID" value="KFM58005.1"/>
    <property type="molecule type" value="Genomic_DNA"/>
</dbReference>
<accession>A0A087SYR6</accession>
<evidence type="ECO:0000256" key="1">
    <source>
        <dbReference type="SAM" id="Phobius"/>
    </source>
</evidence>
<organism evidence="2 3">
    <name type="scientific">Stegodyphus mimosarum</name>
    <name type="common">African social velvet spider</name>
    <dbReference type="NCBI Taxonomy" id="407821"/>
    <lineage>
        <taxon>Eukaryota</taxon>
        <taxon>Metazoa</taxon>
        <taxon>Ecdysozoa</taxon>
        <taxon>Arthropoda</taxon>
        <taxon>Chelicerata</taxon>
        <taxon>Arachnida</taxon>
        <taxon>Araneae</taxon>
        <taxon>Araneomorphae</taxon>
        <taxon>Entelegynae</taxon>
        <taxon>Eresoidea</taxon>
        <taxon>Eresidae</taxon>
        <taxon>Stegodyphus</taxon>
    </lineage>
</organism>
<feature type="non-terminal residue" evidence="2">
    <location>
        <position position="33"/>
    </location>
</feature>
<dbReference type="Proteomes" id="UP000054359">
    <property type="component" value="Unassembled WGS sequence"/>
</dbReference>
<evidence type="ECO:0000313" key="2">
    <source>
        <dbReference type="EMBL" id="KFM58005.1"/>
    </source>
</evidence>
<gene>
    <name evidence="2" type="ORF">X975_12871</name>
</gene>
<evidence type="ECO:0000313" key="3">
    <source>
        <dbReference type="Proteomes" id="UP000054359"/>
    </source>
</evidence>
<dbReference type="AlphaFoldDB" id="A0A087SYR6"/>